<reference evidence="2 4" key="1">
    <citation type="submission" date="2016-08" db="EMBL/GenBank/DDBJ databases">
        <title>Draft genome sequence of the type strain of Pseudomonas extremorientalis LMG 19695T isolated from drinking water reservoir.</title>
        <authorList>
            <person name="Tambong J.T."/>
        </authorList>
    </citation>
    <scope>NUCLEOTIDE SEQUENCE [LARGE SCALE GENOMIC DNA]</scope>
    <source>
        <strain evidence="2 4">LMG 19695</strain>
    </source>
</reference>
<dbReference type="RefSeq" id="WP_071488671.1">
    <property type="nucleotide sequence ID" value="NZ_LT629708.1"/>
</dbReference>
<evidence type="ECO:0000313" key="3">
    <source>
        <dbReference type="EMBL" id="SDP75063.1"/>
    </source>
</evidence>
<dbReference type="InterPro" id="IPR046673">
    <property type="entry name" value="ToxA_N"/>
</dbReference>
<reference evidence="3 5" key="2">
    <citation type="submission" date="2016-10" db="EMBL/GenBank/DDBJ databases">
        <authorList>
            <person name="Varghese N."/>
            <person name="Submissions S."/>
        </authorList>
    </citation>
    <scope>NUCLEOTIDE SEQUENCE [LARGE SCALE GENOMIC DNA]</scope>
    <source>
        <strain evidence="3 5">BS2774</strain>
    </source>
</reference>
<keyword evidence="5" id="KW-1185">Reference proteome</keyword>
<accession>A0A1H0V9L5</accession>
<dbReference type="EMBL" id="LT629708">
    <property type="protein sequence ID" value="SDP75063.1"/>
    <property type="molecule type" value="Genomic_DNA"/>
</dbReference>
<dbReference type="Proteomes" id="UP000182654">
    <property type="component" value="Chromosome I"/>
</dbReference>
<dbReference type="EMBL" id="MDGK01000015">
    <property type="protein sequence ID" value="OIN11374.1"/>
    <property type="molecule type" value="Genomic_DNA"/>
</dbReference>
<protein>
    <recommendedName>
        <fullName evidence="1">Dermonecrotic toxin N-terminal domain-containing protein</fullName>
    </recommendedName>
</protein>
<evidence type="ECO:0000313" key="4">
    <source>
        <dbReference type="Proteomes" id="UP000181686"/>
    </source>
</evidence>
<evidence type="ECO:0000313" key="2">
    <source>
        <dbReference type="EMBL" id="OIN11374.1"/>
    </source>
</evidence>
<proteinExistence type="predicted"/>
<name>A0A1H0V9L5_9PSED</name>
<sequence length="1617" mass="178192">MPTQPQTSTEDLLRRLPIRITAIEHLLDAQPDLATVMATELRHGLAKLAPANPPNPDTVYLNEYEIPSQTEQGSAPRITRTRNLTQLLQETIATQNLPTELAKEPQTGSVSQAAGFYPTAHGTGRDTELAALEISAVSQLISDLQLNSQTLYVNTLKTFWSSPHASTGALSVLAAVSQKQREVFTLEADLKLHDAWQQVEKAEQNLKKAPEDTQVQAAVATAKSHLQVLIEGRQLIENRVLHETKNNATPPLTLSIALNATSPPDWTTTLNGCFVLTEQLHGARPTVLYTPQWGGEFFENFSSMENALRLRLVRSAERDLLFANIAAKEHARARNVLRNEQKLTYAPITGQVFSACLHARRIQQEADIDRAFDMSHTTFETLAASVRATLALPLKGNPGLIARLPVQPDLTQASPVPLTLPDTAQQTRLIQQWNSLNQQLDQVLEKHKHPSLGTVLTSLLKETFAQLPDDTGLDSLYVNRYRIDSKGARHFESSRPLLEAVCALLLWDNTAVETDEDHATQEDDANLVETFAESVFRSATAFSETDQLNQTGTLSDLAHKLKTRLAERVTTYWRTPIAPELVCPQVRLIDIQRQTLEVQARLRVADNTLSPQAKLLIDRVLRYPTQARREASFSHGNRPGVYQLTVATVRNEVARMAGSFVLTFNDGSSPVTPHWPQGHKNLSTQTAGVGAVVLYTPNMGFEECASLQALHDTLKARINAGEDAGRLFTSGLPLLGQHGKTGLWGDDLSRIFAPIADDFVADSIQALLDKQLSDIETILGLTENGSDSEKNGRVELAELVDMAGPFLARNRLLIEHWRPDWEKRLSAADQKALQDQADTTLAKQDELAKQWQALIPTLAEYAKQQVLPKIRALLVEKGQGYPAQGIDPDKITVVRTTRIRISSGAGFGSVHEEVKSSKMSLTNLLLKNTKPWQMGFNWKEGELLNAELTTAQGEWVRDAKGTIITLEKERLEQWLKDLDVGQQYEQNVLEKYLAPQATAAEAQALKQAWIACQAAVLDYAALAARLNPDIYRSQMPGDSGQKKAAAWVEAVLASPSPATRPRVDGQAVIANALMFNPASNAPEGLGGQTVNGVLILSTDADDMRVLYTPNAPDGVELRELADEAELVQLMRGPAWLDYLRARLPADTRLLNHRLAAHRGDVLVGLYRQNYLYLLDKADTESLTNEELEAQSTLNKVLFGVDVALSVLGGFPWSGQLASSAARFVGRVGRTTVHTLRSLGQTVAGLVVRRGSRAQTLFEVARVTTTVAGVTRTTGLGIKPLSMLLRPGRNTLRPDLLKYQNDFLQESARLVVKGGIPAGAELAEGTGIYRVPGSPSTYLVRSVGAKGKEQVFRIQNAFNLYDSNGLVAPVLTPAGGVTPFRLRRLPNKFWELDTWQRLPGAGPKTDSQLAQALREWDAYVKADAASSTPQAALNPAVFFTSRNIPLKTWNKFVRSGGEITKRGLARLNPEGTTHLSDNLFMKWVNMEQTTKEAADAFIKTHGIHPDRWSEFVAWGKLNKVGEARKARLTSLSGGYFTRITDQHFQDWYQLALKPVNQNADAVWKFAIDRGIHPPSWTQYVNADGTFNTNIGTVAERVNRLGLEFPLDLTKPGPSLPPT</sequence>
<gene>
    <name evidence="2" type="ORF">BFN10_04590</name>
    <name evidence="3" type="ORF">SAMN04490184_4683</name>
</gene>
<organism evidence="2 4">
    <name type="scientific">Pseudomonas extremorientalis</name>
    <dbReference type="NCBI Taxonomy" id="169669"/>
    <lineage>
        <taxon>Bacteria</taxon>
        <taxon>Pseudomonadati</taxon>
        <taxon>Pseudomonadota</taxon>
        <taxon>Gammaproteobacteria</taxon>
        <taxon>Pseudomonadales</taxon>
        <taxon>Pseudomonadaceae</taxon>
        <taxon>Pseudomonas</taxon>
    </lineage>
</organism>
<feature type="domain" description="Dermonecrotic toxin N-terminal" evidence="1">
    <location>
        <begin position="855"/>
        <end position="1144"/>
    </location>
</feature>
<evidence type="ECO:0000259" key="1">
    <source>
        <dbReference type="Pfam" id="PF20178"/>
    </source>
</evidence>
<dbReference type="Proteomes" id="UP000181686">
    <property type="component" value="Unassembled WGS sequence"/>
</dbReference>
<dbReference type="Pfam" id="PF20178">
    <property type="entry name" value="ToxA_N"/>
    <property type="match status" value="1"/>
</dbReference>
<evidence type="ECO:0000313" key="5">
    <source>
        <dbReference type="Proteomes" id="UP000182654"/>
    </source>
</evidence>